<evidence type="ECO:0000313" key="4">
    <source>
        <dbReference type="Proteomes" id="UP000316304"/>
    </source>
</evidence>
<dbReference type="InterPro" id="IPR029002">
    <property type="entry name" value="PLPC/GPLD1"/>
</dbReference>
<dbReference type="SUPFAM" id="SSF48537">
    <property type="entry name" value="Phospholipase C/P1 nuclease"/>
    <property type="match status" value="1"/>
</dbReference>
<dbReference type="InterPro" id="IPR025567">
    <property type="entry name" value="DUF4332"/>
</dbReference>
<evidence type="ECO:0000259" key="2">
    <source>
        <dbReference type="Pfam" id="PF14229"/>
    </source>
</evidence>
<feature type="domain" description="DUF4332" evidence="2">
    <location>
        <begin position="397"/>
        <end position="520"/>
    </location>
</feature>
<dbReference type="Gene3D" id="1.10.575.10">
    <property type="entry name" value="P1 Nuclease"/>
    <property type="match status" value="1"/>
</dbReference>
<organism evidence="3 4">
    <name type="scientific">Novipirellula galeiformis</name>
    <dbReference type="NCBI Taxonomy" id="2528004"/>
    <lineage>
        <taxon>Bacteria</taxon>
        <taxon>Pseudomonadati</taxon>
        <taxon>Planctomycetota</taxon>
        <taxon>Planctomycetia</taxon>
        <taxon>Pirellulales</taxon>
        <taxon>Pirellulaceae</taxon>
        <taxon>Novipirellula</taxon>
    </lineage>
</organism>
<dbReference type="GO" id="GO:0016788">
    <property type="term" value="F:hydrolase activity, acting on ester bonds"/>
    <property type="evidence" value="ECO:0007669"/>
    <property type="project" value="InterPro"/>
</dbReference>
<dbReference type="AlphaFoldDB" id="A0A5C6CFX1"/>
<dbReference type="EMBL" id="SJPT01000004">
    <property type="protein sequence ID" value="TWU23198.1"/>
    <property type="molecule type" value="Genomic_DNA"/>
</dbReference>
<accession>A0A5C6CFX1</accession>
<sequence length="527" mass="58273">MTRWPSICDLPSMDSSNPIVRVSRLPLWGTRSPNRKCPPLENGMSRIITILRAAHCRSTHHYFALDAFAQLKTPRGILLSNMLTKYYDAYLKGAKAPDTEFRDFKNHVLHVRDNHWGGAPRACEKWLRIAIEQLDNEQFQEAAYSLGVLSHYFTDPIMPLHTGSSEREGIVHRPMEWSVCKAYEEIYAELNHGKMRVEFQLANGDAWISDAVFAAAQASNPHYERLIEIYDLQRGVKNPPDGLNAEAREILSNMFGIAITGWARILERIAEQSKTTIPAMPLTMTTVIAAIQIPSKWVIRKIASVQEQQAIKALFAEFQSTGKVQTHLPEEVRLVRAERPMSASSTTPPIPTLTLPSEPVVQAPAKLASPILAPATETSSPPASTNTSVSDNLVDAPSIGPKTAARFANIGITTIGQFLASAPEQMASQLNTQWITPALIEDWQAQATFVTSIASLCGYKSQLLVAIDCRTPAQLAERDADELTAAIARYAQTKAGQRILRSSTPPDETNVARWIAEARECSQQRAA</sequence>
<comment type="caution">
    <text evidence="3">The sequence shown here is derived from an EMBL/GenBank/DDBJ whole genome shotgun (WGS) entry which is preliminary data.</text>
</comment>
<dbReference type="Pfam" id="PF00882">
    <property type="entry name" value="Zn_dep_PLPC"/>
    <property type="match status" value="1"/>
</dbReference>
<feature type="domain" description="Phospholipase C/D" evidence="1">
    <location>
        <begin position="59"/>
        <end position="167"/>
    </location>
</feature>
<gene>
    <name evidence="3" type="ORF">Pla52o_27330</name>
</gene>
<reference evidence="3 4" key="1">
    <citation type="submission" date="2019-02" db="EMBL/GenBank/DDBJ databases">
        <title>Deep-cultivation of Planctomycetes and their phenomic and genomic characterization uncovers novel biology.</title>
        <authorList>
            <person name="Wiegand S."/>
            <person name="Jogler M."/>
            <person name="Boedeker C."/>
            <person name="Pinto D."/>
            <person name="Vollmers J."/>
            <person name="Rivas-Marin E."/>
            <person name="Kohn T."/>
            <person name="Peeters S.H."/>
            <person name="Heuer A."/>
            <person name="Rast P."/>
            <person name="Oberbeckmann S."/>
            <person name="Bunk B."/>
            <person name="Jeske O."/>
            <person name="Meyerdierks A."/>
            <person name="Storesund J.E."/>
            <person name="Kallscheuer N."/>
            <person name="Luecker S."/>
            <person name="Lage O.M."/>
            <person name="Pohl T."/>
            <person name="Merkel B.J."/>
            <person name="Hornburger P."/>
            <person name="Mueller R.-W."/>
            <person name="Bruemmer F."/>
            <person name="Labrenz M."/>
            <person name="Spormann A.M."/>
            <person name="Op Den Camp H."/>
            <person name="Overmann J."/>
            <person name="Amann R."/>
            <person name="Jetten M.S.M."/>
            <person name="Mascher T."/>
            <person name="Medema M.H."/>
            <person name="Devos D.P."/>
            <person name="Kaster A.-K."/>
            <person name="Ovreas L."/>
            <person name="Rohde M."/>
            <person name="Galperin M.Y."/>
            <person name="Jogler C."/>
        </authorList>
    </citation>
    <scope>NUCLEOTIDE SEQUENCE [LARGE SCALE GENOMIC DNA]</scope>
    <source>
        <strain evidence="3 4">Pla52o</strain>
    </source>
</reference>
<name>A0A5C6CFX1_9BACT</name>
<dbReference type="Pfam" id="PF14229">
    <property type="entry name" value="DUF4332"/>
    <property type="match status" value="1"/>
</dbReference>
<keyword evidence="4" id="KW-1185">Reference proteome</keyword>
<protein>
    <submittedName>
        <fullName evidence="3">Zinc dependent phospholipase C</fullName>
    </submittedName>
</protein>
<dbReference type="Proteomes" id="UP000316304">
    <property type="component" value="Unassembled WGS sequence"/>
</dbReference>
<dbReference type="InterPro" id="IPR008947">
    <property type="entry name" value="PLipase_C/P1_nuclease_dom_sf"/>
</dbReference>
<evidence type="ECO:0000313" key="3">
    <source>
        <dbReference type="EMBL" id="TWU23198.1"/>
    </source>
</evidence>
<dbReference type="CDD" id="cd10981">
    <property type="entry name" value="ZnPC_S1P1"/>
    <property type="match status" value="1"/>
</dbReference>
<evidence type="ECO:0000259" key="1">
    <source>
        <dbReference type="Pfam" id="PF00882"/>
    </source>
</evidence>
<proteinExistence type="predicted"/>